<evidence type="ECO:0000313" key="3">
    <source>
        <dbReference type="EMBL" id="SDT65155.1"/>
    </source>
</evidence>
<feature type="region of interest" description="Disordered" evidence="1">
    <location>
        <begin position="981"/>
        <end position="1007"/>
    </location>
</feature>
<feature type="compositionally biased region" description="Basic and acidic residues" evidence="1">
    <location>
        <begin position="987"/>
        <end position="996"/>
    </location>
</feature>
<dbReference type="PANTHER" id="PTHR47691">
    <property type="entry name" value="REGULATOR-RELATED"/>
    <property type="match status" value="1"/>
</dbReference>
<sequence>MGGVEIGVLGPVEVRGDDGALRPVAGVRLRTLVVLLALDAGREVTADRLIDGIWGVRAAANALQALMSRLRRTGLTVEATRSGYRLVLDPERVDAHRFAGDPGRYLHLWRGDLEFPAVAEPEAVRLRGLRLAAQRSALTGNVPELEALVTAHPLDEPLAALLIRALRDDGNRGGALEVFEQTRRRLADQLGVDPSAELSGLHRELLQERRGNLPVEVSSFIGDVSTVDVLVKSHRLVTLTGPGGSGKTRLSVEVGARLPGEVWLVELASVRDPAEVAQAVLTTLGLRGQGVPLTRLREALSGREMLLILDNCEHVIGAAAEVADVLLRAAPGLRVLATSREPLGIVGERLFPVEPLELPPPGAGPESAARAPAVRLLLERASGFTLTSDNTTAVVRVCRALDGIPLAIELAAARLRTLPVAVLADRLTDRFRLLTGGSRTALPRHRTLRAVVDWSWDLLSEPERRLWRRLSALPGGAEVATAEQVCGADPDLLGMLVDKSLLGLGVDGRYRMLESIREYGLERLAEAGETESMRRTLAAHLIALAAEAEPHLRRADQLIWLDRLGREHDNLHAAVRDAITAGDRGNAATLVANLGWYWWLNGHRTEGTRLCVEVLAMTGPTDRADLALVHAFTALNGVEGPMGFDEVKCYFREAERLAVGVSARHPGLRMLTPLAAIYSGSPMLSRGVFGGAEDLADDPDPWLRAISRMLIGQVRLNLGEPAEVAEEDLRFALAGFRAVGDRWGIGFTLSSLADLTAARGELRQALVWQREALALLEVVGMREDLPQLAVKMAHQVWLSGEHEEAHRLLERAREYARDVGAPEVMASVHHCHAVIALAEGDLDAAREFNALAVRLIENSTFAPQFRAMAHSTGALIEGAAGDLATARRKHRTAIRLAASAQDSPVIAQVLAGIADLALREGDPGRAARLLGAADSVRGSLDRTVEQAERTGREARAALGDAGFETAYRRGAGVTMATALAASGLDPAPERPDRQWGEDDQGAGAPQQ</sequence>
<dbReference type="InterPro" id="IPR049945">
    <property type="entry name" value="AAA_22"/>
</dbReference>
<keyword evidence="4" id="KW-1185">Reference proteome</keyword>
<dbReference type="GO" id="GO:0006355">
    <property type="term" value="P:regulation of DNA-templated transcription"/>
    <property type="evidence" value="ECO:0007669"/>
    <property type="project" value="InterPro"/>
</dbReference>
<dbReference type="AlphaFoldDB" id="A0A1H2C3L5"/>
<dbReference type="GO" id="GO:0003677">
    <property type="term" value="F:DNA binding"/>
    <property type="evidence" value="ECO:0007669"/>
    <property type="project" value="InterPro"/>
</dbReference>
<dbReference type="Pfam" id="PF03704">
    <property type="entry name" value="BTAD"/>
    <property type="match status" value="1"/>
</dbReference>
<protein>
    <submittedName>
        <fullName evidence="3">Predicted ATPase</fullName>
    </submittedName>
</protein>
<dbReference type="InterPro" id="IPR027417">
    <property type="entry name" value="P-loop_NTPase"/>
</dbReference>
<name>A0A1H2C3L5_9ACTN</name>
<dbReference type="GO" id="GO:0016887">
    <property type="term" value="F:ATP hydrolysis activity"/>
    <property type="evidence" value="ECO:0007669"/>
    <property type="project" value="InterPro"/>
</dbReference>
<dbReference type="Pfam" id="PF13401">
    <property type="entry name" value="AAA_22"/>
    <property type="match status" value="1"/>
</dbReference>
<dbReference type="InterPro" id="IPR016032">
    <property type="entry name" value="Sig_transdc_resp-reg_C-effctor"/>
</dbReference>
<dbReference type="Gene3D" id="1.25.40.10">
    <property type="entry name" value="Tetratricopeptide repeat domain"/>
    <property type="match status" value="3"/>
</dbReference>
<dbReference type="InterPro" id="IPR005158">
    <property type="entry name" value="BTAD"/>
</dbReference>
<dbReference type="STRING" id="113562.SAMN04489716_5216"/>
<evidence type="ECO:0000259" key="2">
    <source>
        <dbReference type="SMART" id="SM01043"/>
    </source>
</evidence>
<reference evidence="3 4" key="1">
    <citation type="submission" date="2016-10" db="EMBL/GenBank/DDBJ databases">
        <authorList>
            <person name="de Groot N.N."/>
        </authorList>
    </citation>
    <scope>NUCLEOTIDE SEQUENCE [LARGE SCALE GENOMIC DNA]</scope>
    <source>
        <strain evidence="3 4">DSM 43941</strain>
    </source>
</reference>
<dbReference type="PANTHER" id="PTHR47691:SF3">
    <property type="entry name" value="HTH-TYPE TRANSCRIPTIONAL REGULATOR RV0890C-RELATED"/>
    <property type="match status" value="1"/>
</dbReference>
<dbReference type="EMBL" id="LT629758">
    <property type="protein sequence ID" value="SDT65155.1"/>
    <property type="molecule type" value="Genomic_DNA"/>
</dbReference>
<dbReference type="InterPro" id="IPR036388">
    <property type="entry name" value="WH-like_DNA-bd_sf"/>
</dbReference>
<feature type="domain" description="Bacterial transcriptional activator" evidence="2">
    <location>
        <begin position="93"/>
        <end position="206"/>
    </location>
</feature>
<dbReference type="InterPro" id="IPR011990">
    <property type="entry name" value="TPR-like_helical_dom_sf"/>
</dbReference>
<dbReference type="Gene3D" id="1.10.10.10">
    <property type="entry name" value="Winged helix-like DNA-binding domain superfamily/Winged helix DNA-binding domain"/>
    <property type="match status" value="1"/>
</dbReference>
<dbReference type="SMART" id="SM01043">
    <property type="entry name" value="BTAD"/>
    <property type="match status" value="1"/>
</dbReference>
<organism evidence="3 4">
    <name type="scientific">Actinoplanes derwentensis</name>
    <dbReference type="NCBI Taxonomy" id="113562"/>
    <lineage>
        <taxon>Bacteria</taxon>
        <taxon>Bacillati</taxon>
        <taxon>Actinomycetota</taxon>
        <taxon>Actinomycetes</taxon>
        <taxon>Micromonosporales</taxon>
        <taxon>Micromonosporaceae</taxon>
        <taxon>Actinoplanes</taxon>
    </lineage>
</organism>
<evidence type="ECO:0000313" key="4">
    <source>
        <dbReference type="Proteomes" id="UP000198688"/>
    </source>
</evidence>
<dbReference type="SUPFAM" id="SSF48452">
    <property type="entry name" value="TPR-like"/>
    <property type="match status" value="2"/>
</dbReference>
<dbReference type="Proteomes" id="UP000198688">
    <property type="component" value="Chromosome I"/>
</dbReference>
<dbReference type="SUPFAM" id="SSF46894">
    <property type="entry name" value="C-terminal effector domain of the bipartite response regulators"/>
    <property type="match status" value="1"/>
</dbReference>
<dbReference type="PRINTS" id="PR00364">
    <property type="entry name" value="DISEASERSIST"/>
</dbReference>
<gene>
    <name evidence="3" type="ORF">SAMN04489716_5216</name>
</gene>
<proteinExistence type="predicted"/>
<accession>A0A1H2C3L5</accession>
<dbReference type="SUPFAM" id="SSF52540">
    <property type="entry name" value="P-loop containing nucleoside triphosphate hydrolases"/>
    <property type="match status" value="1"/>
</dbReference>
<evidence type="ECO:0000256" key="1">
    <source>
        <dbReference type="SAM" id="MobiDB-lite"/>
    </source>
</evidence>